<dbReference type="InterPro" id="IPR023187">
    <property type="entry name" value="Tscrpt_reg_MarR-type_CS"/>
</dbReference>
<evidence type="ECO:0000256" key="1">
    <source>
        <dbReference type="ARBA" id="ARBA00023015"/>
    </source>
</evidence>
<dbReference type="GO" id="GO:0003700">
    <property type="term" value="F:DNA-binding transcription factor activity"/>
    <property type="evidence" value="ECO:0007669"/>
    <property type="project" value="InterPro"/>
</dbReference>
<accession>A0A6C0P8R3</accession>
<keyword evidence="2" id="KW-0238">DNA-binding</keyword>
<evidence type="ECO:0000259" key="4">
    <source>
        <dbReference type="PROSITE" id="PS50995"/>
    </source>
</evidence>
<dbReference type="PROSITE" id="PS50995">
    <property type="entry name" value="HTH_MARR_2"/>
    <property type="match status" value="1"/>
</dbReference>
<gene>
    <name evidence="5" type="ORF">GZH47_31100</name>
</gene>
<dbReference type="Proteomes" id="UP000479114">
    <property type="component" value="Chromosome"/>
</dbReference>
<name>A0A6C0P8R3_9BACL</name>
<dbReference type="PANTHER" id="PTHR42756:SF1">
    <property type="entry name" value="TRANSCRIPTIONAL REPRESSOR OF EMRAB OPERON"/>
    <property type="match status" value="1"/>
</dbReference>
<dbReference type="PROSITE" id="PS01117">
    <property type="entry name" value="HTH_MARR_1"/>
    <property type="match status" value="1"/>
</dbReference>
<sequence>MERWLQSAKNRMKTLENPLNLANGHIFVLKYLHRVETCKVNDVAKLLGITSGAATGLTDKLVSLGLIERTRPEEDRRVVLLSLTESGKETIESTWKQRHEWFTSIVGQLEESQVDVILDAFKLLFHLLEDKQEQNKEV</sequence>
<protein>
    <submittedName>
        <fullName evidence="5">MarR family transcriptional regulator</fullName>
    </submittedName>
</protein>
<proteinExistence type="predicted"/>
<dbReference type="InterPro" id="IPR000835">
    <property type="entry name" value="HTH_MarR-typ"/>
</dbReference>
<dbReference type="GO" id="GO:0003677">
    <property type="term" value="F:DNA binding"/>
    <property type="evidence" value="ECO:0007669"/>
    <property type="project" value="UniProtKB-KW"/>
</dbReference>
<dbReference type="SUPFAM" id="SSF46785">
    <property type="entry name" value="Winged helix' DNA-binding domain"/>
    <property type="match status" value="1"/>
</dbReference>
<evidence type="ECO:0000313" key="6">
    <source>
        <dbReference type="Proteomes" id="UP000479114"/>
    </source>
</evidence>
<dbReference type="Pfam" id="PF01047">
    <property type="entry name" value="MarR"/>
    <property type="match status" value="1"/>
</dbReference>
<dbReference type="PANTHER" id="PTHR42756">
    <property type="entry name" value="TRANSCRIPTIONAL REGULATOR, MARR"/>
    <property type="match status" value="1"/>
</dbReference>
<dbReference type="Gene3D" id="1.10.10.10">
    <property type="entry name" value="Winged helix-like DNA-binding domain superfamily/Winged helix DNA-binding domain"/>
    <property type="match status" value="1"/>
</dbReference>
<keyword evidence="3" id="KW-0804">Transcription</keyword>
<keyword evidence="6" id="KW-1185">Reference proteome</keyword>
<reference evidence="5 6" key="1">
    <citation type="submission" date="2020-02" db="EMBL/GenBank/DDBJ databases">
        <title>Paenibacillus sp. nov., isolated from rhizosphere soil of tomato.</title>
        <authorList>
            <person name="Weon H.-Y."/>
            <person name="Lee S.A."/>
        </authorList>
    </citation>
    <scope>NUCLEOTIDE SEQUENCE [LARGE SCALE GENOMIC DNA]</scope>
    <source>
        <strain evidence="5 6">14171R-81</strain>
    </source>
</reference>
<keyword evidence="1" id="KW-0805">Transcription regulation</keyword>
<feature type="domain" description="HTH marR-type" evidence="4">
    <location>
        <begin position="1"/>
        <end position="126"/>
    </location>
</feature>
<organism evidence="5 6">
    <name type="scientific">Paenibacillus rhizovicinus</name>
    <dbReference type="NCBI Taxonomy" id="2704463"/>
    <lineage>
        <taxon>Bacteria</taxon>
        <taxon>Bacillati</taxon>
        <taxon>Bacillota</taxon>
        <taxon>Bacilli</taxon>
        <taxon>Bacillales</taxon>
        <taxon>Paenibacillaceae</taxon>
        <taxon>Paenibacillus</taxon>
    </lineage>
</organism>
<evidence type="ECO:0000256" key="2">
    <source>
        <dbReference type="ARBA" id="ARBA00023125"/>
    </source>
</evidence>
<dbReference type="EMBL" id="CP048286">
    <property type="protein sequence ID" value="QHW34806.1"/>
    <property type="molecule type" value="Genomic_DNA"/>
</dbReference>
<dbReference type="AlphaFoldDB" id="A0A6C0P8R3"/>
<dbReference type="SMART" id="SM00347">
    <property type="entry name" value="HTH_MARR"/>
    <property type="match status" value="1"/>
</dbReference>
<evidence type="ECO:0000256" key="3">
    <source>
        <dbReference type="ARBA" id="ARBA00023163"/>
    </source>
</evidence>
<dbReference type="KEGG" id="prz:GZH47_31100"/>
<dbReference type="PRINTS" id="PR00598">
    <property type="entry name" value="HTHMARR"/>
</dbReference>
<dbReference type="InterPro" id="IPR036390">
    <property type="entry name" value="WH_DNA-bd_sf"/>
</dbReference>
<dbReference type="RefSeq" id="WP_162644958.1">
    <property type="nucleotide sequence ID" value="NZ_CP048286.1"/>
</dbReference>
<dbReference type="InterPro" id="IPR036388">
    <property type="entry name" value="WH-like_DNA-bd_sf"/>
</dbReference>
<evidence type="ECO:0000313" key="5">
    <source>
        <dbReference type="EMBL" id="QHW34806.1"/>
    </source>
</evidence>